<evidence type="ECO:0000313" key="2">
    <source>
        <dbReference type="Proteomes" id="UP000257136"/>
    </source>
</evidence>
<dbReference type="AlphaFoldDB" id="A0A3E0EQF8"/>
<comment type="caution">
    <text evidence="1">The sequence shown here is derived from an EMBL/GenBank/DDBJ whole genome shotgun (WGS) entry which is preliminary data.</text>
</comment>
<reference evidence="1 2" key="1">
    <citation type="submission" date="2018-08" db="EMBL/GenBank/DDBJ databases">
        <title>Genomic Encyclopedia of Archaeal and Bacterial Type Strains, Phase II (KMG-II): from individual species to whole genera.</title>
        <authorList>
            <person name="Goeker M."/>
        </authorList>
    </citation>
    <scope>NUCLEOTIDE SEQUENCE [LARGE SCALE GENOMIC DNA]</scope>
    <source>
        <strain evidence="1 2">DSM 100880</strain>
    </source>
</reference>
<organism evidence="1 2">
    <name type="scientific">Flavobacterium aquicola</name>
    <dbReference type="NCBI Taxonomy" id="1682742"/>
    <lineage>
        <taxon>Bacteria</taxon>
        <taxon>Pseudomonadati</taxon>
        <taxon>Bacteroidota</taxon>
        <taxon>Flavobacteriia</taxon>
        <taxon>Flavobacteriales</taxon>
        <taxon>Flavobacteriaceae</taxon>
        <taxon>Flavobacterium</taxon>
    </lineage>
</organism>
<proteinExistence type="predicted"/>
<sequence>MINPYLNHLFLTPKTFLNEEKTFYFSVICIATINQL</sequence>
<keyword evidence="2" id="KW-1185">Reference proteome</keyword>
<gene>
    <name evidence="1" type="ORF">C8P67_103328</name>
</gene>
<protein>
    <submittedName>
        <fullName evidence="1">Uncharacterized protein</fullName>
    </submittedName>
</protein>
<accession>A0A3E0EQF8</accession>
<evidence type="ECO:0000313" key="1">
    <source>
        <dbReference type="EMBL" id="REH00346.1"/>
    </source>
</evidence>
<dbReference type="Proteomes" id="UP000257136">
    <property type="component" value="Unassembled WGS sequence"/>
</dbReference>
<name>A0A3E0EQF8_9FLAO</name>
<dbReference type="EMBL" id="QUNI01000003">
    <property type="protein sequence ID" value="REH00346.1"/>
    <property type="molecule type" value="Genomic_DNA"/>
</dbReference>